<reference evidence="1" key="2">
    <citation type="journal article" date="2021" name="Genome Biol. Evol.">
        <title>Developing a high-quality reference genome for a parasitic bivalve with doubly uniparental inheritance (Bivalvia: Unionida).</title>
        <authorList>
            <person name="Smith C.H."/>
        </authorList>
    </citation>
    <scope>NUCLEOTIDE SEQUENCE</scope>
    <source>
        <strain evidence="1">CHS0354</strain>
        <tissue evidence="1">Mantle</tissue>
    </source>
</reference>
<dbReference type="Proteomes" id="UP001195483">
    <property type="component" value="Unassembled WGS sequence"/>
</dbReference>
<evidence type="ECO:0000313" key="1">
    <source>
        <dbReference type="EMBL" id="KAK3606033.1"/>
    </source>
</evidence>
<evidence type="ECO:0000313" key="2">
    <source>
        <dbReference type="Proteomes" id="UP001195483"/>
    </source>
</evidence>
<protein>
    <submittedName>
        <fullName evidence="1">Uncharacterized protein</fullName>
    </submittedName>
</protein>
<reference evidence="1" key="3">
    <citation type="submission" date="2023-05" db="EMBL/GenBank/DDBJ databases">
        <authorList>
            <person name="Smith C.H."/>
        </authorList>
    </citation>
    <scope>NUCLEOTIDE SEQUENCE</scope>
    <source>
        <strain evidence="1">CHS0354</strain>
        <tissue evidence="1">Mantle</tissue>
    </source>
</reference>
<sequence>MPISVGVCSHPPAMLDYEDHEAEPKRLKKSNVLLYRTIVSLRQMSLFFLMSKVSLAGRQETGRPDIQYRVDGLAGESYVWPGKHLQQTSWTRMHNNDLIIVLRIDETDQLVAQTNSGFSCNARSSTLGSRNIARFTTYDTLTHRKKKARVPMMSPRNNQDRSTGSLNVRLRNIRVCTCQSQAGTSVAFHNYHR</sequence>
<proteinExistence type="predicted"/>
<organism evidence="1 2">
    <name type="scientific">Potamilus streckersoni</name>
    <dbReference type="NCBI Taxonomy" id="2493646"/>
    <lineage>
        <taxon>Eukaryota</taxon>
        <taxon>Metazoa</taxon>
        <taxon>Spiralia</taxon>
        <taxon>Lophotrochozoa</taxon>
        <taxon>Mollusca</taxon>
        <taxon>Bivalvia</taxon>
        <taxon>Autobranchia</taxon>
        <taxon>Heteroconchia</taxon>
        <taxon>Palaeoheterodonta</taxon>
        <taxon>Unionida</taxon>
        <taxon>Unionoidea</taxon>
        <taxon>Unionidae</taxon>
        <taxon>Ambleminae</taxon>
        <taxon>Lampsilini</taxon>
        <taxon>Potamilus</taxon>
    </lineage>
</organism>
<reference evidence="1" key="1">
    <citation type="journal article" date="2021" name="Genome Biol. Evol.">
        <title>A High-Quality Reference Genome for a Parasitic Bivalve with Doubly Uniparental Inheritance (Bivalvia: Unionida).</title>
        <authorList>
            <person name="Smith C.H."/>
        </authorList>
    </citation>
    <scope>NUCLEOTIDE SEQUENCE</scope>
    <source>
        <strain evidence="1">CHS0354</strain>
    </source>
</reference>
<name>A0AAE0T9R8_9BIVA</name>
<dbReference type="EMBL" id="JAEAOA010001492">
    <property type="protein sequence ID" value="KAK3606033.1"/>
    <property type="molecule type" value="Genomic_DNA"/>
</dbReference>
<dbReference type="AlphaFoldDB" id="A0AAE0T9R8"/>
<accession>A0AAE0T9R8</accession>
<keyword evidence="2" id="KW-1185">Reference proteome</keyword>
<gene>
    <name evidence="1" type="ORF">CHS0354_025073</name>
</gene>
<comment type="caution">
    <text evidence="1">The sequence shown here is derived from an EMBL/GenBank/DDBJ whole genome shotgun (WGS) entry which is preliminary data.</text>
</comment>